<protein>
    <recommendedName>
        <fullName evidence="1">UPF0246 protein IMX20_07870</fullName>
    </recommendedName>
</protein>
<dbReference type="RefSeq" id="WP_197558313.1">
    <property type="nucleotide sequence ID" value="NZ_CP063065.1"/>
</dbReference>
<dbReference type="EMBL" id="CP063065">
    <property type="protein sequence ID" value="QOQ78891.1"/>
    <property type="molecule type" value="Genomic_DNA"/>
</dbReference>
<organism evidence="2 3">
    <name type="scientific">Aerococcus urinaeequi</name>
    <dbReference type="NCBI Taxonomy" id="51665"/>
    <lineage>
        <taxon>Bacteria</taxon>
        <taxon>Bacillati</taxon>
        <taxon>Bacillota</taxon>
        <taxon>Bacilli</taxon>
        <taxon>Lactobacillales</taxon>
        <taxon>Aerococcaceae</taxon>
        <taxon>Aerococcus</taxon>
    </lineage>
</organism>
<dbReference type="NCBIfam" id="NF002543">
    <property type="entry name" value="PRK02101.1-4"/>
    <property type="match status" value="1"/>
</dbReference>
<accession>A0A7M1KRC1</accession>
<dbReference type="AlphaFoldDB" id="A0A7M1KRC1"/>
<evidence type="ECO:0000313" key="2">
    <source>
        <dbReference type="EMBL" id="QOQ78891.1"/>
    </source>
</evidence>
<dbReference type="PANTHER" id="PTHR30283">
    <property type="entry name" value="PEROXIDE STRESS RESPONSE PROTEIN YAAA"/>
    <property type="match status" value="1"/>
</dbReference>
<proteinExistence type="inferred from homology"/>
<comment type="similarity">
    <text evidence="1">Belongs to the UPF0246 family.</text>
</comment>
<dbReference type="GO" id="GO:0005829">
    <property type="term" value="C:cytosol"/>
    <property type="evidence" value="ECO:0007669"/>
    <property type="project" value="TreeGrafter"/>
</dbReference>
<name>A0A7M1KRC1_9LACT</name>
<dbReference type="PANTHER" id="PTHR30283:SF4">
    <property type="entry name" value="PEROXIDE STRESS RESISTANCE PROTEIN YAAA"/>
    <property type="match status" value="1"/>
</dbReference>
<dbReference type="Proteomes" id="UP000595091">
    <property type="component" value="Chromosome"/>
</dbReference>
<dbReference type="InterPro" id="IPR005583">
    <property type="entry name" value="YaaA"/>
</dbReference>
<evidence type="ECO:0000313" key="3">
    <source>
        <dbReference type="Proteomes" id="UP000595091"/>
    </source>
</evidence>
<dbReference type="Pfam" id="PF03883">
    <property type="entry name" value="H2O2_YaaD"/>
    <property type="match status" value="1"/>
</dbReference>
<reference evidence="2 3" key="1">
    <citation type="submission" date="2020-10" db="EMBL/GenBank/DDBJ databases">
        <title>Plasmid carrying two tetracycline resistance determinant.</title>
        <authorList>
            <person name="Yang Q."/>
        </authorList>
    </citation>
    <scope>NUCLEOTIDE SEQUENCE [LARGE SCALE GENOMIC DNA]</scope>
    <source>
        <strain evidence="2 3">T43</strain>
    </source>
</reference>
<gene>
    <name evidence="2" type="primary">yaaA</name>
    <name evidence="2" type="ORF">IMX20_07870</name>
</gene>
<dbReference type="GO" id="GO:0033194">
    <property type="term" value="P:response to hydroperoxide"/>
    <property type="evidence" value="ECO:0007669"/>
    <property type="project" value="TreeGrafter"/>
</dbReference>
<dbReference type="HAMAP" id="MF_00652">
    <property type="entry name" value="UPF0246"/>
    <property type="match status" value="1"/>
</dbReference>
<evidence type="ECO:0000256" key="1">
    <source>
        <dbReference type="HAMAP-Rule" id="MF_00652"/>
    </source>
</evidence>
<sequence>MKIIFSPAKEMKLDQVSVDQPMYTDTTKAIIQTLQTLSDEQLKKLYKISDQQVSQVKDYIRHLNEGDAYPALSLYNGLAFRQIDVNTGDPAIAEYLDQHLRILSALYGPLKAFEPIRPYRLDFNTSLKIGGQNLRQIWGSEFNHFFEKEEIVLNLASQEFSAMLEKERYTWIDFEFYECDATKASGVKKHATISKKGRGRMLQFLAENQIRDIVAIKEFCSDGYQFDSERSNDRKIVFIKLKN</sequence>